<protein>
    <submittedName>
        <fullName evidence="1">Uncharacterized protein</fullName>
    </submittedName>
</protein>
<dbReference type="AlphaFoldDB" id="A0A8X6FS55"/>
<dbReference type="Proteomes" id="UP000887116">
    <property type="component" value="Unassembled WGS sequence"/>
</dbReference>
<evidence type="ECO:0000313" key="2">
    <source>
        <dbReference type="Proteomes" id="UP000887116"/>
    </source>
</evidence>
<organism evidence="1 2">
    <name type="scientific">Trichonephila clavata</name>
    <name type="common">Joro spider</name>
    <name type="synonym">Nephila clavata</name>
    <dbReference type="NCBI Taxonomy" id="2740835"/>
    <lineage>
        <taxon>Eukaryota</taxon>
        <taxon>Metazoa</taxon>
        <taxon>Ecdysozoa</taxon>
        <taxon>Arthropoda</taxon>
        <taxon>Chelicerata</taxon>
        <taxon>Arachnida</taxon>
        <taxon>Araneae</taxon>
        <taxon>Araneomorphae</taxon>
        <taxon>Entelegynae</taxon>
        <taxon>Araneoidea</taxon>
        <taxon>Nephilidae</taxon>
        <taxon>Trichonephila</taxon>
    </lineage>
</organism>
<proteinExistence type="predicted"/>
<accession>A0A8X6FS55</accession>
<evidence type="ECO:0000313" key="1">
    <source>
        <dbReference type="EMBL" id="GFQ87222.1"/>
    </source>
</evidence>
<sequence>MAGIFFEFANSVRLLGVDYVSDRDRVFQAGLVWTGWILYPLSQFVVMDLELLCWRPLAFQRPLTWSFSWLMA</sequence>
<gene>
    <name evidence="1" type="ORF">TNCT_552521</name>
</gene>
<reference evidence="1" key="1">
    <citation type="submission" date="2020-07" db="EMBL/GenBank/DDBJ databases">
        <title>Multicomponent nature underlies the extraordinary mechanical properties of spider dragline silk.</title>
        <authorList>
            <person name="Kono N."/>
            <person name="Nakamura H."/>
            <person name="Mori M."/>
            <person name="Yoshida Y."/>
            <person name="Ohtoshi R."/>
            <person name="Malay A.D."/>
            <person name="Moran D.A.P."/>
            <person name="Tomita M."/>
            <person name="Numata K."/>
            <person name="Arakawa K."/>
        </authorList>
    </citation>
    <scope>NUCLEOTIDE SEQUENCE</scope>
</reference>
<dbReference type="EMBL" id="BMAO01003353">
    <property type="protein sequence ID" value="GFQ87222.1"/>
    <property type="molecule type" value="Genomic_DNA"/>
</dbReference>
<name>A0A8X6FS55_TRICU</name>
<keyword evidence="2" id="KW-1185">Reference proteome</keyword>
<comment type="caution">
    <text evidence="1">The sequence shown here is derived from an EMBL/GenBank/DDBJ whole genome shotgun (WGS) entry which is preliminary data.</text>
</comment>